<feature type="compositionally biased region" description="Basic and acidic residues" evidence="2">
    <location>
        <begin position="100"/>
        <end position="120"/>
    </location>
</feature>
<proteinExistence type="predicted"/>
<keyword evidence="1" id="KW-0659">Purine metabolism</keyword>
<evidence type="ECO:0000313" key="5">
    <source>
        <dbReference type="Proteomes" id="UP001341840"/>
    </source>
</evidence>
<evidence type="ECO:0000256" key="1">
    <source>
        <dbReference type="ARBA" id="ARBA00022631"/>
    </source>
</evidence>
<sequence length="120" mass="14044">MGSKYQRKFRYAFVISAFGKSSDEILSELKVRFTNIPLVELDIAYQEMKFIELQLTNRYVDLYFDFDSTQEAEEKYEDMSHGVETVTLNSNEVNSLGNDHVTEFDTNNDHRKNLRGVDEN</sequence>
<evidence type="ECO:0000259" key="3">
    <source>
        <dbReference type="Pfam" id="PF09349"/>
    </source>
</evidence>
<gene>
    <name evidence="4" type="ORF">PIB30_013382</name>
</gene>
<dbReference type="EMBL" id="JASCZI010181277">
    <property type="protein sequence ID" value="MED6180754.1"/>
    <property type="molecule type" value="Genomic_DNA"/>
</dbReference>
<dbReference type="InterPro" id="IPR036778">
    <property type="entry name" value="OHCU_decarboxylase_sf"/>
</dbReference>
<dbReference type="Proteomes" id="UP001341840">
    <property type="component" value="Unassembled WGS sequence"/>
</dbReference>
<accession>A0ABU6W4N2</accession>
<evidence type="ECO:0000313" key="4">
    <source>
        <dbReference type="EMBL" id="MED6180754.1"/>
    </source>
</evidence>
<organism evidence="4 5">
    <name type="scientific">Stylosanthes scabra</name>
    <dbReference type="NCBI Taxonomy" id="79078"/>
    <lineage>
        <taxon>Eukaryota</taxon>
        <taxon>Viridiplantae</taxon>
        <taxon>Streptophyta</taxon>
        <taxon>Embryophyta</taxon>
        <taxon>Tracheophyta</taxon>
        <taxon>Spermatophyta</taxon>
        <taxon>Magnoliopsida</taxon>
        <taxon>eudicotyledons</taxon>
        <taxon>Gunneridae</taxon>
        <taxon>Pentapetalae</taxon>
        <taxon>rosids</taxon>
        <taxon>fabids</taxon>
        <taxon>Fabales</taxon>
        <taxon>Fabaceae</taxon>
        <taxon>Papilionoideae</taxon>
        <taxon>50 kb inversion clade</taxon>
        <taxon>dalbergioids sensu lato</taxon>
        <taxon>Dalbergieae</taxon>
        <taxon>Pterocarpus clade</taxon>
        <taxon>Stylosanthes</taxon>
    </lineage>
</organism>
<dbReference type="SUPFAM" id="SSF158694">
    <property type="entry name" value="UraD-Like"/>
    <property type="match status" value="1"/>
</dbReference>
<dbReference type="Gene3D" id="1.10.3330.10">
    <property type="entry name" value="Oxo-4-hydroxy-4-carboxy-5-ureidoimidazoline decarboxylase"/>
    <property type="match status" value="1"/>
</dbReference>
<reference evidence="4 5" key="1">
    <citation type="journal article" date="2023" name="Plants (Basel)">
        <title>Bridging the Gap: Combining Genomics and Transcriptomics Approaches to Understand Stylosanthes scabra, an Orphan Legume from the Brazilian Caatinga.</title>
        <authorList>
            <person name="Ferreira-Neto J.R.C."/>
            <person name="da Silva M.D."/>
            <person name="Binneck E."/>
            <person name="de Melo N.F."/>
            <person name="da Silva R.H."/>
            <person name="de Melo A.L.T.M."/>
            <person name="Pandolfi V."/>
            <person name="Bustamante F.O."/>
            <person name="Brasileiro-Vidal A.C."/>
            <person name="Benko-Iseppon A.M."/>
        </authorList>
    </citation>
    <scope>NUCLEOTIDE SEQUENCE [LARGE SCALE GENOMIC DNA]</scope>
    <source>
        <tissue evidence="4">Leaves</tissue>
    </source>
</reference>
<comment type="caution">
    <text evidence="4">The sequence shown here is derived from an EMBL/GenBank/DDBJ whole genome shotgun (WGS) entry which is preliminary data.</text>
</comment>
<dbReference type="Pfam" id="PF09349">
    <property type="entry name" value="OHCU_decarbox"/>
    <property type="match status" value="1"/>
</dbReference>
<evidence type="ECO:0000256" key="2">
    <source>
        <dbReference type="SAM" id="MobiDB-lite"/>
    </source>
</evidence>
<feature type="domain" description="Oxo-4-hydroxy-4-carboxy-5-ureidoimidazoline decarboxylase" evidence="3">
    <location>
        <begin position="3"/>
        <end position="51"/>
    </location>
</feature>
<protein>
    <recommendedName>
        <fullName evidence="3">Oxo-4-hydroxy-4-carboxy-5-ureidoimidazoline decarboxylase domain-containing protein</fullName>
    </recommendedName>
</protein>
<dbReference type="InterPro" id="IPR018020">
    <property type="entry name" value="OHCU_decarboxylase"/>
</dbReference>
<keyword evidence="5" id="KW-1185">Reference proteome</keyword>
<feature type="region of interest" description="Disordered" evidence="2">
    <location>
        <begin position="97"/>
        <end position="120"/>
    </location>
</feature>
<name>A0ABU6W4N2_9FABA</name>